<evidence type="ECO:0000313" key="1">
    <source>
        <dbReference type="EMBL" id="KAI4307105.1"/>
    </source>
</evidence>
<protein>
    <submittedName>
        <fullName evidence="1">Uncharacterized protein</fullName>
    </submittedName>
</protein>
<proteinExistence type="predicted"/>
<gene>
    <name evidence="1" type="ORF">L6164_030326</name>
</gene>
<dbReference type="EMBL" id="CM039437">
    <property type="protein sequence ID" value="KAI4307105.1"/>
    <property type="molecule type" value="Genomic_DNA"/>
</dbReference>
<accession>A0ACB9LBB7</accession>
<name>A0ACB9LBB7_BAUVA</name>
<reference evidence="1 2" key="1">
    <citation type="journal article" date="2022" name="DNA Res.">
        <title>Chromosomal-level genome assembly of the orchid tree Bauhinia variegata (Leguminosae; Cercidoideae) supports the allotetraploid origin hypothesis of Bauhinia.</title>
        <authorList>
            <person name="Zhong Y."/>
            <person name="Chen Y."/>
            <person name="Zheng D."/>
            <person name="Pang J."/>
            <person name="Liu Y."/>
            <person name="Luo S."/>
            <person name="Meng S."/>
            <person name="Qian L."/>
            <person name="Wei D."/>
            <person name="Dai S."/>
            <person name="Zhou R."/>
        </authorList>
    </citation>
    <scope>NUCLEOTIDE SEQUENCE [LARGE SCALE GENOMIC DNA]</scope>
    <source>
        <strain evidence="1">BV-YZ2020</strain>
    </source>
</reference>
<dbReference type="Proteomes" id="UP000828941">
    <property type="component" value="Chromosome 12"/>
</dbReference>
<organism evidence="1 2">
    <name type="scientific">Bauhinia variegata</name>
    <name type="common">Purple orchid tree</name>
    <name type="synonym">Phanera variegata</name>
    <dbReference type="NCBI Taxonomy" id="167791"/>
    <lineage>
        <taxon>Eukaryota</taxon>
        <taxon>Viridiplantae</taxon>
        <taxon>Streptophyta</taxon>
        <taxon>Embryophyta</taxon>
        <taxon>Tracheophyta</taxon>
        <taxon>Spermatophyta</taxon>
        <taxon>Magnoliopsida</taxon>
        <taxon>eudicotyledons</taxon>
        <taxon>Gunneridae</taxon>
        <taxon>Pentapetalae</taxon>
        <taxon>rosids</taxon>
        <taxon>fabids</taxon>
        <taxon>Fabales</taxon>
        <taxon>Fabaceae</taxon>
        <taxon>Cercidoideae</taxon>
        <taxon>Cercideae</taxon>
        <taxon>Bauhiniinae</taxon>
        <taxon>Bauhinia</taxon>
    </lineage>
</organism>
<keyword evidence="2" id="KW-1185">Reference proteome</keyword>
<comment type="caution">
    <text evidence="1">The sequence shown here is derived from an EMBL/GenBank/DDBJ whole genome shotgun (WGS) entry which is preliminary data.</text>
</comment>
<evidence type="ECO:0000313" key="2">
    <source>
        <dbReference type="Proteomes" id="UP000828941"/>
    </source>
</evidence>
<sequence length="1593" mass="180624">MEERKNPKRRIHMVISDDEDYDGGKVKKVVRDDDIGKKHNFKILLPNGTSIELTLQDPGLEMPFGDFIRLVKEKYNATKKHSDSVKQKRDINWNGDCMFLQDANDTKIRSTVNFKMFKPLRCHILRLHDGCDDVAKTYENMWDLTPDTGMLKELPEEYTFETALADLIDNSLQAVWSNDNRDRRLFRLNLVEDRISIFDSGPGMDDSHEYSIVKWGKIGASLHRSYKSQAIGGKPPYLLPYFGMFGYGGPIASMHLGRRALVSSKTKRSKKVFMLELMREALISTSSSEWKTAGGIRDPSEDEIRDSRHGSFTKVDIFKPKVRVSDIFKLQCHLKDIYFPYIQCDDLSGTGKTVTPIEFKVNDADLTEIEGGEVAITNLHSCNGPEFVLQLHFSLTHHGGIKSPGSRESQEANARLRCVYFPFREGKENIERILEKLENDGCGIRENFEIFSRVSIRRLGRLLPDARWSLLPFMDLRYRKGNRGNILKRCCLRVKCFVETDAGFNPTLSKTDLAHHNAFTIALKNFCSKIPENERNVDIQIYKDRKLLTPLQLEREYQNWILHMHDCYDEEADSGEDQPVYILGPANKKALGISSDVIRVHQILRRKEKTWKRGQRIKVLKGACAGFHKNSGYATIEYFLLEGFEGDSGGEARIICRPIDIPDDNGGVLLVGDDESTSLDIHESLSLPLSVIDSGKLVAVEGAEWDVQLNKKQQKSPSSIDLLCLNHCQQLEVDGVLPMDAHAGQLPPTQVVAVVRPVNFISSASEKLDQKYIFKSNIKMSMEIKFKDGDCERNVHTATVSPSSYKGLNGLYFFPLGCQFPHLFQKAGVYIFSFSLMEPSCKTFKKRVIVKPSPSIEKWGHLTDDQSLPLKVRVGSTFPFIAIACYDIFGNRMPFESPPKVVVKLLAAESESLVIKVDRMNISLSTNKLTLRIKDLLVESTDLDKIRPNYGATLVIASSDEIFSVLIPCQVSPGLPWRVEVQPLIPTDELIPGYVFNELTLELFDTYGNHVSEGLEVTLSVVGFIIQDHVKLTRKVDDNGRIDLSGVLKVTAGYGLKASLSILFEDEIIFKQEFTTVRRELKITSKYGRFQVPDFCFAGERWENVDFEIVDPDGNIDKSIHHNDKDGQFHMLTIKLESVDVEDSIRYTFKDGHCTIPAITIPPNEDDFCFKAAHSQYPELYLLVKVPVVKYSNVEYNSQLSSPNKSILQLQYSSSFNQENSLLVSLMNDERELGADIKAIGLKIGEIEQLIDYFNNQKAGIEQELFELKGKAEPYCNLSWHSTREEMKKRIESMENSAAAVLCSLSTYQVPQKSFMEDIIGLVALLGTVQSTELSRILAEYVGEDKMLAVICKTFGTVNALERYKQNGEVDCTRALHVEASVLGKVISGRFLVICLEDMRPYRELHRSDPQRKLALPDPTLPNGKTPAGFMGYAVNWVDLDIHHLQTRTASGFGLRETVLFDLFRKVQVYETREYMVAARACIEDGAVSLDGGILRENGIVSLGYGNPTIYFPSKNQMHLSPETGRILKQIEEKKTQLRVIGEDLGKINKHRKKILKRFHKKKEKWNKLMDKMEPAANDRLSEYKWTAQTCLM</sequence>